<proteinExistence type="predicted"/>
<evidence type="ECO:0000313" key="2">
    <source>
        <dbReference type="Proteomes" id="UP000606786"/>
    </source>
</evidence>
<sequence length="57" mass="6605">MTSLKENSMTKIYEYIEYESQLWETANAIELSAFELGIPYPRAPFVNMGANELEKSR</sequence>
<name>A0A811UJ80_CERCA</name>
<comment type="caution">
    <text evidence="1">The sequence shown here is derived from an EMBL/GenBank/DDBJ whole genome shotgun (WGS) entry which is preliminary data.</text>
</comment>
<evidence type="ECO:0000313" key="1">
    <source>
        <dbReference type="EMBL" id="CAD6998790.1"/>
    </source>
</evidence>
<keyword evidence="2" id="KW-1185">Reference proteome</keyword>
<organism evidence="1 2">
    <name type="scientific">Ceratitis capitata</name>
    <name type="common">Mediterranean fruit fly</name>
    <name type="synonym">Tephritis capitata</name>
    <dbReference type="NCBI Taxonomy" id="7213"/>
    <lineage>
        <taxon>Eukaryota</taxon>
        <taxon>Metazoa</taxon>
        <taxon>Ecdysozoa</taxon>
        <taxon>Arthropoda</taxon>
        <taxon>Hexapoda</taxon>
        <taxon>Insecta</taxon>
        <taxon>Pterygota</taxon>
        <taxon>Neoptera</taxon>
        <taxon>Endopterygota</taxon>
        <taxon>Diptera</taxon>
        <taxon>Brachycera</taxon>
        <taxon>Muscomorpha</taxon>
        <taxon>Tephritoidea</taxon>
        <taxon>Tephritidae</taxon>
        <taxon>Ceratitis</taxon>
        <taxon>Ceratitis</taxon>
    </lineage>
</organism>
<dbReference type="EMBL" id="CAJHJT010000012">
    <property type="protein sequence ID" value="CAD6998790.1"/>
    <property type="molecule type" value="Genomic_DNA"/>
</dbReference>
<accession>A0A811UJ80</accession>
<dbReference type="AlphaFoldDB" id="A0A811UJ80"/>
<gene>
    <name evidence="1" type="ORF">CCAP1982_LOCUS7344</name>
</gene>
<reference evidence="1" key="1">
    <citation type="submission" date="2020-11" db="EMBL/GenBank/DDBJ databases">
        <authorList>
            <person name="Whitehead M."/>
        </authorList>
    </citation>
    <scope>NUCLEOTIDE SEQUENCE</scope>
    <source>
        <strain evidence="1">EGII</strain>
    </source>
</reference>
<protein>
    <submittedName>
        <fullName evidence="1">(Mediterranean fruit fly) hypothetical protein</fullName>
    </submittedName>
</protein>
<dbReference type="Proteomes" id="UP000606786">
    <property type="component" value="Unassembled WGS sequence"/>
</dbReference>